<keyword evidence="4" id="KW-0677">Repeat</keyword>
<dbReference type="GO" id="GO:0005829">
    <property type="term" value="C:cytosol"/>
    <property type="evidence" value="ECO:0007669"/>
    <property type="project" value="TreeGrafter"/>
</dbReference>
<dbReference type="InterPro" id="IPR001680">
    <property type="entry name" value="WD40_rpt"/>
</dbReference>
<sequence>MSLGRLVLSSWVTRSYSAHSYTLHPKSVPAPSEPSETSKRTALTSHENPSDGELILGHVSLLTYFLLSTDDKYILTADRDEHIRVSWFPQGYVIERYCLGHGKYVSALHIPPFAPDILVSGGGDPMLKVWDWMTGRLLLDVPIMETVEPFIKVRAPKGKRGWDEGEEGVAEGSGNTTARRKKRGRRGRGKGKGVKETDSAEGTPDVEEGDGEGEPEGADEQSMQTQQEPKATKQNDEIHDERQRESRTSEEPDKLVLVIHKIASVDLSQHGHVLVFSAVGCVSRHVFLASRY</sequence>
<dbReference type="GO" id="GO:0005634">
    <property type="term" value="C:nucleus"/>
    <property type="evidence" value="ECO:0007669"/>
    <property type="project" value="UniProtKB-SubCell"/>
</dbReference>
<keyword evidence="5" id="KW-0539">Nucleus</keyword>
<evidence type="ECO:0000256" key="1">
    <source>
        <dbReference type="ARBA" id="ARBA00004123"/>
    </source>
</evidence>
<dbReference type="SUPFAM" id="SSF50978">
    <property type="entry name" value="WD40 repeat-like"/>
    <property type="match status" value="1"/>
</dbReference>
<dbReference type="InterPro" id="IPR028884">
    <property type="entry name" value="Trm82"/>
</dbReference>
<comment type="caution">
    <text evidence="8">The sequence shown here is derived from an EMBL/GenBank/DDBJ whole genome shotgun (WGS) entry which is preliminary data.</text>
</comment>
<keyword evidence="2 6" id="KW-0853">WD repeat</keyword>
<gene>
    <name evidence="8" type="ORF">IEO21_07553</name>
</gene>
<evidence type="ECO:0000256" key="3">
    <source>
        <dbReference type="ARBA" id="ARBA00022694"/>
    </source>
</evidence>
<reference evidence="8" key="1">
    <citation type="submission" date="2020-11" db="EMBL/GenBank/DDBJ databases">
        <authorList>
            <person name="Koelle M."/>
            <person name="Horta M.A.C."/>
            <person name="Nowrousian M."/>
            <person name="Ohm R.A."/>
            <person name="Benz P."/>
            <person name="Pilgard A."/>
        </authorList>
    </citation>
    <scope>NUCLEOTIDE SEQUENCE</scope>
    <source>
        <strain evidence="8">FPRL280</strain>
    </source>
</reference>
<dbReference type="PANTHER" id="PTHR16288">
    <property type="entry name" value="WD40 REPEAT PROTEIN 4"/>
    <property type="match status" value="1"/>
</dbReference>
<feature type="compositionally biased region" description="Basic residues" evidence="7">
    <location>
        <begin position="178"/>
        <end position="192"/>
    </location>
</feature>
<dbReference type="GO" id="GO:0043527">
    <property type="term" value="C:tRNA methyltransferase complex"/>
    <property type="evidence" value="ECO:0007669"/>
    <property type="project" value="TreeGrafter"/>
</dbReference>
<evidence type="ECO:0000313" key="9">
    <source>
        <dbReference type="Proteomes" id="UP000639403"/>
    </source>
</evidence>
<dbReference type="Gene3D" id="2.130.10.10">
    <property type="entry name" value="YVTN repeat-like/Quinoprotein amine dehydrogenase"/>
    <property type="match status" value="1"/>
</dbReference>
<evidence type="ECO:0008006" key="10">
    <source>
        <dbReference type="Google" id="ProtNLM"/>
    </source>
</evidence>
<feature type="region of interest" description="Disordered" evidence="7">
    <location>
        <begin position="157"/>
        <end position="250"/>
    </location>
</feature>
<dbReference type="PROSITE" id="PS50082">
    <property type="entry name" value="WD_REPEATS_2"/>
    <property type="match status" value="1"/>
</dbReference>
<protein>
    <recommendedName>
        <fullName evidence="10">Transfer RNA methyltransferase 82</fullName>
    </recommendedName>
</protein>
<dbReference type="GO" id="GO:0036265">
    <property type="term" value="P:RNA (guanine-N7)-methylation"/>
    <property type="evidence" value="ECO:0007669"/>
    <property type="project" value="InterPro"/>
</dbReference>
<accession>A0A8H7NYB1</accession>
<evidence type="ECO:0000256" key="2">
    <source>
        <dbReference type="ARBA" id="ARBA00022574"/>
    </source>
</evidence>
<keyword evidence="3" id="KW-0819">tRNA processing</keyword>
<evidence type="ECO:0000256" key="4">
    <source>
        <dbReference type="ARBA" id="ARBA00022737"/>
    </source>
</evidence>
<comment type="subcellular location">
    <subcellularLocation>
        <location evidence="1">Nucleus</location>
    </subcellularLocation>
</comment>
<dbReference type="AlphaFoldDB" id="A0A8H7NYB1"/>
<evidence type="ECO:0000313" key="8">
    <source>
        <dbReference type="EMBL" id="KAF9809118.1"/>
    </source>
</evidence>
<organism evidence="8 9">
    <name type="scientific">Rhodonia placenta</name>
    <dbReference type="NCBI Taxonomy" id="104341"/>
    <lineage>
        <taxon>Eukaryota</taxon>
        <taxon>Fungi</taxon>
        <taxon>Dikarya</taxon>
        <taxon>Basidiomycota</taxon>
        <taxon>Agaricomycotina</taxon>
        <taxon>Agaricomycetes</taxon>
        <taxon>Polyporales</taxon>
        <taxon>Adustoporiaceae</taxon>
        <taxon>Rhodonia</taxon>
    </lineage>
</organism>
<dbReference type="EMBL" id="JADOXO010000218">
    <property type="protein sequence ID" value="KAF9809118.1"/>
    <property type="molecule type" value="Genomic_DNA"/>
</dbReference>
<dbReference type="InterPro" id="IPR036322">
    <property type="entry name" value="WD40_repeat_dom_sf"/>
</dbReference>
<evidence type="ECO:0000256" key="7">
    <source>
        <dbReference type="SAM" id="MobiDB-lite"/>
    </source>
</evidence>
<dbReference type="Proteomes" id="UP000639403">
    <property type="component" value="Unassembled WGS sequence"/>
</dbReference>
<proteinExistence type="predicted"/>
<dbReference type="GO" id="GO:0006400">
    <property type="term" value="P:tRNA modification"/>
    <property type="evidence" value="ECO:0007669"/>
    <property type="project" value="TreeGrafter"/>
</dbReference>
<evidence type="ECO:0000256" key="6">
    <source>
        <dbReference type="PROSITE-ProRule" id="PRU00221"/>
    </source>
</evidence>
<reference evidence="8" key="2">
    <citation type="journal article" name="Front. Microbiol.">
        <title>Degradative Capacity of Two Strains of Rhodonia placenta: From Phenotype to Genotype.</title>
        <authorList>
            <person name="Kolle M."/>
            <person name="Horta M.A.C."/>
            <person name="Nowrousian M."/>
            <person name="Ohm R.A."/>
            <person name="Benz J.P."/>
            <person name="Pilgard A."/>
        </authorList>
    </citation>
    <scope>NUCLEOTIDE SEQUENCE</scope>
    <source>
        <strain evidence="8">FPRL280</strain>
    </source>
</reference>
<name>A0A8H7NYB1_9APHY</name>
<dbReference type="PANTHER" id="PTHR16288:SF0">
    <property type="entry name" value="TRNA (GUANINE-N(7)-)-METHYLTRANSFERASE NON-CATALYTIC SUBUNIT WDR4"/>
    <property type="match status" value="1"/>
</dbReference>
<dbReference type="InterPro" id="IPR015943">
    <property type="entry name" value="WD40/YVTN_repeat-like_dom_sf"/>
</dbReference>
<feature type="compositionally biased region" description="Acidic residues" evidence="7">
    <location>
        <begin position="204"/>
        <end position="219"/>
    </location>
</feature>
<feature type="compositionally biased region" description="Basic and acidic residues" evidence="7">
    <location>
        <begin position="230"/>
        <end position="250"/>
    </location>
</feature>
<evidence type="ECO:0000256" key="5">
    <source>
        <dbReference type="ARBA" id="ARBA00023242"/>
    </source>
</evidence>
<feature type="region of interest" description="Disordered" evidence="7">
    <location>
        <begin position="25"/>
        <end position="49"/>
    </location>
</feature>
<feature type="repeat" description="WD" evidence="6">
    <location>
        <begin position="98"/>
        <end position="140"/>
    </location>
</feature>